<evidence type="ECO:0000256" key="1">
    <source>
        <dbReference type="ARBA" id="ARBA00023015"/>
    </source>
</evidence>
<keyword evidence="1" id="KW-0805">Transcription regulation</keyword>
<dbReference type="CDD" id="cd17536">
    <property type="entry name" value="REC_YesN-like"/>
    <property type="match status" value="1"/>
</dbReference>
<dbReference type="PROSITE" id="PS01124">
    <property type="entry name" value="HTH_ARAC_FAMILY_2"/>
    <property type="match status" value="1"/>
</dbReference>
<dbReference type="Gene3D" id="3.40.50.2300">
    <property type="match status" value="1"/>
</dbReference>
<dbReference type="SUPFAM" id="SSF46689">
    <property type="entry name" value="Homeodomain-like"/>
    <property type="match status" value="2"/>
</dbReference>
<accession>A0A841RRS6</accession>
<gene>
    <name evidence="8" type="ORF">GGQ92_002095</name>
</gene>
<protein>
    <submittedName>
        <fullName evidence="8">Two-component system response regulator YesN</fullName>
    </submittedName>
</protein>
<dbReference type="InterPro" id="IPR018062">
    <property type="entry name" value="HTH_AraC-typ_CS"/>
</dbReference>
<dbReference type="GO" id="GO:0003700">
    <property type="term" value="F:DNA-binding transcription factor activity"/>
    <property type="evidence" value="ECO:0007669"/>
    <property type="project" value="InterPro"/>
</dbReference>
<dbReference type="PANTHER" id="PTHR43280:SF10">
    <property type="entry name" value="REGULATORY PROTEIN POCR"/>
    <property type="match status" value="1"/>
</dbReference>
<feature type="domain" description="HTH araC/xylS-type" evidence="6">
    <location>
        <begin position="421"/>
        <end position="519"/>
    </location>
</feature>
<evidence type="ECO:0000256" key="2">
    <source>
        <dbReference type="ARBA" id="ARBA00023125"/>
    </source>
</evidence>
<dbReference type="InterPro" id="IPR009057">
    <property type="entry name" value="Homeodomain-like_sf"/>
</dbReference>
<dbReference type="SUPFAM" id="SSF52172">
    <property type="entry name" value="CheY-like"/>
    <property type="match status" value="1"/>
</dbReference>
<dbReference type="InterPro" id="IPR001789">
    <property type="entry name" value="Sig_transdc_resp-reg_receiver"/>
</dbReference>
<evidence type="ECO:0000313" key="9">
    <source>
        <dbReference type="Proteomes" id="UP000572212"/>
    </source>
</evidence>
<dbReference type="PROSITE" id="PS00041">
    <property type="entry name" value="HTH_ARAC_FAMILY_1"/>
    <property type="match status" value="1"/>
</dbReference>
<dbReference type="PRINTS" id="PR00032">
    <property type="entry name" value="HTHARAC"/>
</dbReference>
<evidence type="ECO:0000259" key="7">
    <source>
        <dbReference type="PROSITE" id="PS50110"/>
    </source>
</evidence>
<evidence type="ECO:0000256" key="4">
    <source>
        <dbReference type="PROSITE-ProRule" id="PRU00169"/>
    </source>
</evidence>
<keyword evidence="3" id="KW-0804">Transcription</keyword>
<dbReference type="Gene3D" id="1.10.10.60">
    <property type="entry name" value="Homeodomain-like"/>
    <property type="match status" value="2"/>
</dbReference>
<dbReference type="PANTHER" id="PTHR43280">
    <property type="entry name" value="ARAC-FAMILY TRANSCRIPTIONAL REGULATOR"/>
    <property type="match status" value="1"/>
</dbReference>
<dbReference type="RefSeq" id="WP_184248209.1">
    <property type="nucleotide sequence ID" value="NZ_BAAACU010000042.1"/>
</dbReference>
<reference evidence="8 9" key="1">
    <citation type="submission" date="2020-08" db="EMBL/GenBank/DDBJ databases">
        <title>Genomic Encyclopedia of Type Strains, Phase IV (KMG-IV): sequencing the most valuable type-strain genomes for metagenomic binning, comparative biology and taxonomic classification.</title>
        <authorList>
            <person name="Goeker M."/>
        </authorList>
    </citation>
    <scope>NUCLEOTIDE SEQUENCE [LARGE SCALE GENOMIC DNA]</scope>
    <source>
        <strain evidence="8 9">DSM 11805</strain>
    </source>
</reference>
<dbReference type="InterPro" id="IPR041522">
    <property type="entry name" value="CdaR_GGDEF"/>
</dbReference>
<dbReference type="InterPro" id="IPR018060">
    <property type="entry name" value="HTH_AraC"/>
</dbReference>
<sequence>MIKIMLVDDESIEREGLQLMLSRNRTNFEIVAEAQNGLEAVELALEHKPDLIFMDIKMPIWDGLEVIKKIMPELPQTKYIMVSAFNTFEYAREAMKFGVKSYLLKPSKVSEVLEAYDQMVNEIEAEKQEMLERIQVSQRLARASSFIEKDFILSLMLDHVQDADQEEWDEWLDLEDKQGFMVVFSFESESLQPSRAEKAKWLQTLKQVVVEQSPHCIIGPLTGLQVPVLVLYNNANESNEERREAFVTTTIQQVQHHLKHSRLFAGIGSIVSDVVYFSDSYKEAIFALEHVYKHPGAAYMVYSERLREKEQVLVPFEVEKELVEAVQLGNTQKGLQLFDAYFQSIQQDVGFQLRNTQKAIEDFFIVLTRAIKELGFNQEIPVSIGQFETVMQLKEASRSRLIYMMERLGEWRVSGIQALLAQAKEYLDKNYGKTITLEGLADYIGISPYYLSKLFKDRYEVTVIEYVTNIRMKKAKAFLMDGSKSIKEIAMDIGYKDPNYFSRVFKKEFGVSPRGYRNKYQE</sequence>
<dbReference type="GO" id="GO:0043565">
    <property type="term" value="F:sequence-specific DNA binding"/>
    <property type="evidence" value="ECO:0007669"/>
    <property type="project" value="InterPro"/>
</dbReference>
<name>A0A841RRS6_9BACI</name>
<keyword evidence="5" id="KW-0175">Coiled coil</keyword>
<dbReference type="Pfam" id="PF17853">
    <property type="entry name" value="GGDEF_2"/>
    <property type="match status" value="1"/>
</dbReference>
<feature type="domain" description="Response regulatory" evidence="7">
    <location>
        <begin position="3"/>
        <end position="120"/>
    </location>
</feature>
<dbReference type="Pfam" id="PF12833">
    <property type="entry name" value="HTH_18"/>
    <property type="match status" value="1"/>
</dbReference>
<dbReference type="Pfam" id="PF00072">
    <property type="entry name" value="Response_reg"/>
    <property type="match status" value="1"/>
</dbReference>
<dbReference type="SMART" id="SM00342">
    <property type="entry name" value="HTH_ARAC"/>
    <property type="match status" value="1"/>
</dbReference>
<feature type="modified residue" description="4-aspartylphosphate" evidence="4">
    <location>
        <position position="55"/>
    </location>
</feature>
<keyword evidence="9" id="KW-1185">Reference proteome</keyword>
<evidence type="ECO:0000259" key="6">
    <source>
        <dbReference type="PROSITE" id="PS01124"/>
    </source>
</evidence>
<dbReference type="AlphaFoldDB" id="A0A841RRS6"/>
<proteinExistence type="predicted"/>
<dbReference type="InterPro" id="IPR011006">
    <property type="entry name" value="CheY-like_superfamily"/>
</dbReference>
<dbReference type="Proteomes" id="UP000572212">
    <property type="component" value="Unassembled WGS sequence"/>
</dbReference>
<feature type="coiled-coil region" evidence="5">
    <location>
        <begin position="109"/>
        <end position="140"/>
    </location>
</feature>
<keyword evidence="4" id="KW-0597">Phosphoprotein</keyword>
<organism evidence="8 9">
    <name type="scientific">Gracilibacillus halotolerans</name>
    <dbReference type="NCBI Taxonomy" id="74386"/>
    <lineage>
        <taxon>Bacteria</taxon>
        <taxon>Bacillati</taxon>
        <taxon>Bacillota</taxon>
        <taxon>Bacilli</taxon>
        <taxon>Bacillales</taxon>
        <taxon>Bacillaceae</taxon>
        <taxon>Gracilibacillus</taxon>
    </lineage>
</organism>
<comment type="caution">
    <text evidence="8">The sequence shown here is derived from an EMBL/GenBank/DDBJ whole genome shotgun (WGS) entry which is preliminary data.</text>
</comment>
<dbReference type="PROSITE" id="PS50110">
    <property type="entry name" value="RESPONSE_REGULATORY"/>
    <property type="match status" value="1"/>
</dbReference>
<evidence type="ECO:0000313" key="8">
    <source>
        <dbReference type="EMBL" id="MBB6513288.1"/>
    </source>
</evidence>
<dbReference type="EMBL" id="JACHON010000010">
    <property type="protein sequence ID" value="MBB6513288.1"/>
    <property type="molecule type" value="Genomic_DNA"/>
</dbReference>
<keyword evidence="2" id="KW-0238">DNA-binding</keyword>
<dbReference type="SMART" id="SM00448">
    <property type="entry name" value="REC"/>
    <property type="match status" value="1"/>
</dbReference>
<dbReference type="InterPro" id="IPR020449">
    <property type="entry name" value="Tscrpt_reg_AraC-type_HTH"/>
</dbReference>
<evidence type="ECO:0000256" key="5">
    <source>
        <dbReference type="SAM" id="Coils"/>
    </source>
</evidence>
<dbReference type="GO" id="GO:0000160">
    <property type="term" value="P:phosphorelay signal transduction system"/>
    <property type="evidence" value="ECO:0007669"/>
    <property type="project" value="InterPro"/>
</dbReference>
<evidence type="ECO:0000256" key="3">
    <source>
        <dbReference type="ARBA" id="ARBA00023163"/>
    </source>
</evidence>